<feature type="region of interest" description="Disordered" evidence="1">
    <location>
        <begin position="255"/>
        <end position="304"/>
    </location>
</feature>
<feature type="compositionally biased region" description="Low complexity" evidence="1">
    <location>
        <begin position="95"/>
        <end position="119"/>
    </location>
</feature>
<protein>
    <recommendedName>
        <fullName evidence="3">SH3 domain-containing protein</fullName>
    </recommendedName>
</protein>
<feature type="non-terminal residue" evidence="2">
    <location>
        <position position="1"/>
    </location>
</feature>
<dbReference type="InterPro" id="IPR036028">
    <property type="entry name" value="SH3-like_dom_sf"/>
</dbReference>
<gene>
    <name evidence="2" type="ORF">Cvel_21738</name>
</gene>
<feature type="compositionally biased region" description="Basic and acidic residues" evidence="1">
    <location>
        <begin position="274"/>
        <end position="291"/>
    </location>
</feature>
<dbReference type="EMBL" id="CDMZ01001175">
    <property type="protein sequence ID" value="CEM28523.1"/>
    <property type="molecule type" value="Genomic_DNA"/>
</dbReference>
<dbReference type="SUPFAM" id="SSF50044">
    <property type="entry name" value="SH3-domain"/>
    <property type="match status" value="1"/>
</dbReference>
<reference evidence="2" key="1">
    <citation type="submission" date="2014-11" db="EMBL/GenBank/DDBJ databases">
        <authorList>
            <person name="Otto D Thomas"/>
            <person name="Naeem Raeece"/>
        </authorList>
    </citation>
    <scope>NUCLEOTIDE SEQUENCE</scope>
</reference>
<evidence type="ECO:0000313" key="2">
    <source>
        <dbReference type="EMBL" id="CEM28523.1"/>
    </source>
</evidence>
<dbReference type="AlphaFoldDB" id="A0A0G4GG25"/>
<evidence type="ECO:0008006" key="3">
    <source>
        <dbReference type="Google" id="ProtNLM"/>
    </source>
</evidence>
<dbReference type="VEuPathDB" id="CryptoDB:Cvel_21738"/>
<proteinExistence type="predicted"/>
<feature type="compositionally biased region" description="Polar residues" evidence="1">
    <location>
        <begin position="263"/>
        <end position="273"/>
    </location>
</feature>
<organism evidence="2">
    <name type="scientific">Chromera velia CCMP2878</name>
    <dbReference type="NCBI Taxonomy" id="1169474"/>
    <lineage>
        <taxon>Eukaryota</taxon>
        <taxon>Sar</taxon>
        <taxon>Alveolata</taxon>
        <taxon>Colpodellida</taxon>
        <taxon>Chromeraceae</taxon>
        <taxon>Chromera</taxon>
    </lineage>
</organism>
<feature type="region of interest" description="Disordered" evidence="1">
    <location>
        <begin position="1"/>
        <end position="120"/>
    </location>
</feature>
<sequence length="402" mass="42175">PPPPKQPSAQGDKDKQLRPKQPLLPNPSTSTPTPAPPPFAAPKGPSTLASKPSNEPKKERTTDTPLRPPPLLQNKPGGGATAVPTPNLPAPPAKSRPASPLSASFPSSPPAEEAAASTAVRANGAPRLTVRVEDDALLPCEHEPYGAALSHQSPVAALSSADVDNANVASSLPVSASSLFQHPFEVFLLDQNINGDGYRGAGDGELDIPKGAWVEVLKRDPPTQWGLGRILGRPHEKGWFPLVLLKMAKMVASPNGEKEAQVSPRSLTSNGSNFKERASVAEPNGRMRRESNGTSRAQGGEGQREFDLATPKFPWEALQKGQLSVLEGELLRVVSDTSAGSSDSLSGRAAKDRWTVVQVLVSPGEPNRIGRAGWVPHGLLEAVSVQAAVGLLQAQGVMDSVG</sequence>
<name>A0A0G4GG25_9ALVE</name>
<accession>A0A0G4GG25</accession>
<dbReference type="Gene3D" id="2.30.30.40">
    <property type="entry name" value="SH3 Domains"/>
    <property type="match status" value="1"/>
</dbReference>
<evidence type="ECO:0000256" key="1">
    <source>
        <dbReference type="SAM" id="MobiDB-lite"/>
    </source>
</evidence>